<dbReference type="PROSITE" id="PS50268">
    <property type="entry name" value="CADHERIN_2"/>
    <property type="match status" value="1"/>
</dbReference>
<evidence type="ECO:0000256" key="2">
    <source>
        <dbReference type="SAM" id="Phobius"/>
    </source>
</evidence>
<protein>
    <submittedName>
        <fullName evidence="5">Metallophosphoesterase</fullName>
    </submittedName>
</protein>
<dbReference type="PANTHER" id="PTHR43143">
    <property type="entry name" value="METALLOPHOSPHOESTERASE, CALCINEURIN SUPERFAMILY"/>
    <property type="match status" value="1"/>
</dbReference>
<dbReference type="Gene3D" id="3.60.21.10">
    <property type="match status" value="1"/>
</dbReference>
<feature type="compositionally biased region" description="Acidic residues" evidence="1">
    <location>
        <begin position="116"/>
        <end position="147"/>
    </location>
</feature>
<gene>
    <name evidence="5" type="ORF">FZC74_00280</name>
</gene>
<feature type="compositionally biased region" description="Acidic residues" evidence="1">
    <location>
        <begin position="82"/>
        <end position="109"/>
    </location>
</feature>
<feature type="region of interest" description="Disordered" evidence="1">
    <location>
        <begin position="1322"/>
        <end position="1347"/>
    </location>
</feature>
<dbReference type="GO" id="GO:0016787">
    <property type="term" value="F:hydrolase activity"/>
    <property type="evidence" value="ECO:0007669"/>
    <property type="project" value="InterPro"/>
</dbReference>
<feature type="compositionally biased region" description="Basic and acidic residues" evidence="1">
    <location>
        <begin position="1932"/>
        <end position="1944"/>
    </location>
</feature>
<feature type="domain" description="LTD" evidence="4">
    <location>
        <begin position="140"/>
        <end position="279"/>
    </location>
</feature>
<comment type="caution">
    <text evidence="5">The sequence shown here is derived from an EMBL/GenBank/DDBJ whole genome shotgun (WGS) entry which is preliminary data.</text>
</comment>
<dbReference type="InterPro" id="IPR002126">
    <property type="entry name" value="Cadherin-like_dom"/>
</dbReference>
<evidence type="ECO:0000259" key="4">
    <source>
        <dbReference type="PROSITE" id="PS51841"/>
    </source>
</evidence>
<proteinExistence type="predicted"/>
<dbReference type="GO" id="GO:0007156">
    <property type="term" value="P:homophilic cell adhesion via plasma membrane adhesion molecules"/>
    <property type="evidence" value="ECO:0007669"/>
    <property type="project" value="InterPro"/>
</dbReference>
<feature type="domain" description="LTD" evidence="4">
    <location>
        <begin position="717"/>
        <end position="859"/>
    </location>
</feature>
<dbReference type="Gene3D" id="2.60.40.10">
    <property type="entry name" value="Immunoglobulins"/>
    <property type="match status" value="1"/>
</dbReference>
<dbReference type="InterPro" id="IPR051918">
    <property type="entry name" value="STPP_CPPED1"/>
</dbReference>
<feature type="transmembrane region" description="Helical" evidence="2">
    <location>
        <begin position="1957"/>
        <end position="1975"/>
    </location>
</feature>
<feature type="domain" description="Cadherin" evidence="3">
    <location>
        <begin position="1216"/>
        <end position="1325"/>
    </location>
</feature>
<dbReference type="InterPro" id="IPR013783">
    <property type="entry name" value="Ig-like_fold"/>
</dbReference>
<accession>A0AA94WQ86</accession>
<dbReference type="PANTHER" id="PTHR43143:SF5">
    <property type="entry name" value="SECRETED PROTEIN"/>
    <property type="match status" value="1"/>
</dbReference>
<dbReference type="GO" id="GO:0016020">
    <property type="term" value="C:membrane"/>
    <property type="evidence" value="ECO:0007669"/>
    <property type="project" value="InterPro"/>
</dbReference>
<feature type="domain" description="LTD" evidence="4">
    <location>
        <begin position="425"/>
        <end position="568"/>
    </location>
</feature>
<feature type="region of interest" description="Disordered" evidence="1">
    <location>
        <begin position="1862"/>
        <end position="1948"/>
    </location>
</feature>
<dbReference type="SUPFAM" id="SSF74853">
    <property type="entry name" value="Lamin A/C globular tail domain"/>
    <property type="match status" value="2"/>
</dbReference>
<keyword evidence="2" id="KW-1133">Transmembrane helix</keyword>
<feature type="compositionally biased region" description="Pro residues" evidence="1">
    <location>
        <begin position="1897"/>
        <end position="1910"/>
    </location>
</feature>
<dbReference type="InterPro" id="IPR001322">
    <property type="entry name" value="Lamin_tail_dom"/>
</dbReference>
<dbReference type="Proteomes" id="UP000323393">
    <property type="component" value="Unassembled WGS sequence"/>
</dbReference>
<evidence type="ECO:0000259" key="3">
    <source>
        <dbReference type="PROSITE" id="PS50268"/>
    </source>
</evidence>
<dbReference type="InterPro" id="IPR004843">
    <property type="entry name" value="Calcineurin-like_PHP"/>
</dbReference>
<feature type="compositionally biased region" description="Low complexity" evidence="1">
    <location>
        <begin position="1911"/>
        <end position="1920"/>
    </location>
</feature>
<name>A0AA94WQ86_9BACI</name>
<dbReference type="SUPFAM" id="SSF56300">
    <property type="entry name" value="Metallo-dependent phosphatases"/>
    <property type="match status" value="1"/>
</dbReference>
<feature type="compositionally biased region" description="Gly residues" evidence="1">
    <location>
        <begin position="1882"/>
        <end position="1892"/>
    </location>
</feature>
<dbReference type="GO" id="GO:0005509">
    <property type="term" value="F:calcium ion binding"/>
    <property type="evidence" value="ECO:0007669"/>
    <property type="project" value="InterPro"/>
</dbReference>
<dbReference type="Pfam" id="PF00932">
    <property type="entry name" value="LTD"/>
    <property type="match status" value="1"/>
</dbReference>
<evidence type="ECO:0000313" key="6">
    <source>
        <dbReference type="Proteomes" id="UP000323393"/>
    </source>
</evidence>
<dbReference type="EMBL" id="VTEU01000001">
    <property type="protein sequence ID" value="TYS60774.1"/>
    <property type="molecule type" value="Genomic_DNA"/>
</dbReference>
<dbReference type="InterPro" id="IPR036415">
    <property type="entry name" value="Lamin_tail_dom_sf"/>
</dbReference>
<evidence type="ECO:0000313" key="5">
    <source>
        <dbReference type="EMBL" id="TYS60774.1"/>
    </source>
</evidence>
<keyword evidence="2" id="KW-0472">Membrane</keyword>
<feature type="region of interest" description="Disordered" evidence="1">
    <location>
        <begin position="38"/>
        <end position="147"/>
    </location>
</feature>
<organism evidence="5 6">
    <name type="scientific">Sutcliffiella horikoshii</name>
    <dbReference type="NCBI Taxonomy" id="79883"/>
    <lineage>
        <taxon>Bacteria</taxon>
        <taxon>Bacillati</taxon>
        <taxon>Bacillota</taxon>
        <taxon>Bacilli</taxon>
        <taxon>Bacillales</taxon>
        <taxon>Bacillaceae</taxon>
        <taxon>Sutcliffiella</taxon>
    </lineage>
</organism>
<keyword evidence="2" id="KW-0812">Transmembrane</keyword>
<dbReference type="RefSeq" id="WP_148964572.1">
    <property type="nucleotide sequence ID" value="NZ_VTEU01000001.1"/>
</dbReference>
<sequence length="1982" mass="220003">MRKEKRKFGRKLLSSLMIVTIVGTSFQPVVPRGVVHAEEVTETESPPVEEHEVTNQEENSEPVENTESPAEETIEPQLPEVEVVEEEEVTEEPVNEEPQVEEPVEEEPQPEFAPPSEEEEVGESTEQPEEPTEVQQPEEETITEEPDYNLLPHLLITEISPNSAGTDHYEYFELYNNIDQAISTANLNFIYTYTDTGSERSFAVPETTIESQETLVFWFNNGDRSIADFNENFGLALTEGQVVSFKDVFPGFSNGGNRSLVIHDKQGKELVSASYLGTENDNDGAGIEYKFPTSGTEMDKHAVLALPTPGSIEAVQVPEQPVTVEEEEAPVPDEIAPVIEHTSITEAERFTAIPVQATITDDVGVTAATLFYKKESEVNYTSISMQQQETTSAYTVEIPASKVDAPITYYIEATDGTNTAATEPSTIEVEVPAETYSEVPVLITELSPNSKGGGTDYYEFFEVYNNTNQPMNLANYSFVYKYTDTGSELPFQVPAVILEPQEEIVFWYNNGNRTLADFNENFGLALTENQVVEFKDVFPGFANGGNRALVIKDAEGAEVVSASYLGGDNDNNGAGIDYLFPTSGTAMLKLEGLAAPTPGLAKESQVPTKPVELEEIPEDTVAPVVEHTPVTSGTAYSPIRVEATITDDMAKPFATLFYKKQGDETFTSLSMNPTSEGSSVYTAEIPGADVSEDIVYYVEASDGWNVSKTNEFVIAVEQIDVDYQSLPPFLVTEVVPDSTNVGSADGYEFIEIYNNTNQDLSFKDYKLYYRYGAESATDVVWPSIPDDVVIPSKETLVFWIINAQNREQTVADFNANYGSNLVEDQNIVRIYSDGMANGAMRGLVVATNSKKELAVAYYNDVPNVKDTAANMGVFYQYPLDGSTQMIKTSAAMKAATPGMVDASQVPAETVQIEADTVAPTYENLTKVTEVDQTENIEIVLDAQDDKEVKTVRLFYRTNDQTDFKQAILTKDYNDLLYYYTVYSPEIIAKEYVEYYFEISDGMNEVTTETYKVNVTTELDFSSLRLNVKEGEILAGEKILKGTSSTDAPEDVKLMIDGEEVEGETFQAVEHTSYFAFEVSGINTFFQNGVTMGDEVLHIFDDWINEWQTITVPINPDKLELGENTITIRAGNKASPFDLESEDNRDDYNLRNVRLVLADGTILRDAVKNAPAQVFDMGDDGTDRIFEDFTFTVAGEQAPSKSYKWDTASVSDGEHVISAMDADEEISTKVMVDNTAPSITTSLEEGKEYKGAFTIDVTATDAIAGVKETRVLLDDKEIAVPFETASSKLSAGEHTLKVVAIDELGNEAVKVVHFSVVNENPLKPELVSPADDEETPVDGDPTLKVKVSDPTDDDLDVTFYGGYKYDVTQGDRMKGFKNTNEVEPPQTMVPEGEEAFTEEDIALVSNEDGEYLITDSSTEFPYHRFDVTVDDSVQEGDTVELVWKGNSLEGRKVTMYAWNHTSNKWEIVDYKIAGTEDFGLQGEVAVADFVKESNINVLVQDEIPASPEEYDYTFVWMSDTQYYSESFPHIYGRQTEWIAEMEEEMKIEYVFHTGDLVNKPDQEEQWNYADQYMGVLDENEIPYGVLAGNHDVDHKTNDYTEYYKYFGADRFEDNPYYGGTYKNNRGHYDLISSNGNDYIMVYLGWGVEDEGIAWVNEVLAAHPDRMAILSFHEYLQATGVRHPLGDKLYEEVVLSNENVIAVLSGHYHEAQLLVDEVDDDGDGAPDRQVYQMLADYQAGPEGGQGFMRLLHFDTDNNRIVVNTYSPYLDQYNYYDTETYPGKDEFVLDLDLQPKEKRVATDYFAVNVYTEVEIGKQEAVSSGSVAEMVWEGLEENERYWWYVVVEDEHTGMTTSDIWTFTKGKVADGPVEPDPSEPGEPGKPGNPGGPGGNPGGPSNPGAPGPVNPNPGQPGQPAKPADQGKVNNPGMPGNGDGKKTEQGKKQSGEKLPNTATNLYDFYVIGFILLVMGVGCLVVVRKRRRVL</sequence>
<dbReference type="PROSITE" id="PS51841">
    <property type="entry name" value="LTD"/>
    <property type="match status" value="3"/>
</dbReference>
<evidence type="ECO:0000256" key="1">
    <source>
        <dbReference type="SAM" id="MobiDB-lite"/>
    </source>
</evidence>
<dbReference type="InterPro" id="IPR029052">
    <property type="entry name" value="Metallo-depent_PP-like"/>
</dbReference>
<dbReference type="Pfam" id="PF00149">
    <property type="entry name" value="Metallophos"/>
    <property type="match status" value="1"/>
</dbReference>
<reference evidence="5 6" key="1">
    <citation type="submission" date="2019-08" db="EMBL/GenBank/DDBJ databases">
        <title>Bacillus genomes from the desert of Cuatro Cienegas, Coahuila.</title>
        <authorList>
            <person name="Olmedo-Alvarez G."/>
        </authorList>
    </citation>
    <scope>NUCLEOTIDE SEQUENCE [LARGE SCALE GENOMIC DNA]</scope>
    <source>
        <strain evidence="5 6">CH88_3T</strain>
    </source>
</reference>